<dbReference type="PANTHER" id="PTHR38460">
    <property type="entry name" value="TAUTOMERASE YOLI-RELATED"/>
    <property type="match status" value="1"/>
</dbReference>
<accession>A0A644V9L1</accession>
<evidence type="ECO:0000313" key="1">
    <source>
        <dbReference type="EMBL" id="MPL87911.1"/>
    </source>
</evidence>
<dbReference type="AlphaFoldDB" id="A0A644V9L1"/>
<dbReference type="SUPFAM" id="SSF55331">
    <property type="entry name" value="Tautomerase/MIF"/>
    <property type="match status" value="1"/>
</dbReference>
<dbReference type="InterPro" id="IPR037479">
    <property type="entry name" value="Tauto_MSAD"/>
</dbReference>
<comment type="caution">
    <text evidence="1">The sequence shown here is derived from an EMBL/GenBank/DDBJ whole genome shotgun (WGS) entry which is preliminary data.</text>
</comment>
<gene>
    <name evidence="1" type="ORF">SDC9_33924</name>
</gene>
<sequence length="127" mass="14852">MPLTKISLAKGKDKDFLEKLKKEVLSSIIDVLNLPDDDKNIFLMEYERDFFEMKEPYKYLIEISMFSGRTNNTKKILFSKIVERLNNALNIEKESIFIFINEQPLENWGVRGGKSAKDINLDFKVNV</sequence>
<proteinExistence type="predicted"/>
<protein>
    <recommendedName>
        <fullName evidence="2">4-oxalocrotonate tautomerase domain-containing protein</fullName>
    </recommendedName>
</protein>
<evidence type="ECO:0008006" key="2">
    <source>
        <dbReference type="Google" id="ProtNLM"/>
    </source>
</evidence>
<reference evidence="1" key="1">
    <citation type="submission" date="2019-08" db="EMBL/GenBank/DDBJ databases">
        <authorList>
            <person name="Kucharzyk K."/>
            <person name="Murdoch R.W."/>
            <person name="Higgins S."/>
            <person name="Loffler F."/>
        </authorList>
    </citation>
    <scope>NUCLEOTIDE SEQUENCE</scope>
</reference>
<dbReference type="PANTHER" id="PTHR38460:SF1">
    <property type="entry name" value="TAUTOMERASE YOLI-RELATED"/>
    <property type="match status" value="1"/>
</dbReference>
<dbReference type="Gene3D" id="3.30.429.10">
    <property type="entry name" value="Macrophage Migration Inhibitory Factor"/>
    <property type="match status" value="1"/>
</dbReference>
<dbReference type="Pfam" id="PF14552">
    <property type="entry name" value="Tautomerase_2"/>
    <property type="match status" value="1"/>
</dbReference>
<dbReference type="InterPro" id="IPR014347">
    <property type="entry name" value="Tautomerase/MIF_sf"/>
</dbReference>
<name>A0A644V9L1_9ZZZZ</name>
<organism evidence="1">
    <name type="scientific">bioreactor metagenome</name>
    <dbReference type="NCBI Taxonomy" id="1076179"/>
    <lineage>
        <taxon>unclassified sequences</taxon>
        <taxon>metagenomes</taxon>
        <taxon>ecological metagenomes</taxon>
    </lineage>
</organism>
<dbReference type="EMBL" id="VSSQ01000247">
    <property type="protein sequence ID" value="MPL87911.1"/>
    <property type="molecule type" value="Genomic_DNA"/>
</dbReference>